<name>A0A7C8IKF7_9PLEO</name>
<keyword evidence="2" id="KW-1185">Reference proteome</keyword>
<accession>A0A7C8IKF7</accession>
<sequence length="319" mass="36709">MDFDENTPLYLWPKNNDGQIYDGEGNYVYAYTRDSKRMPKRISSPEDFNALKEQVLTAINLVNRDCGNIAWIITKDPAMAAAEPERNLMPKIDWVHPVYTYDFTAACKDMIAEKMQRAQRLYAHDMADKGLIDVLVKWHCPAVDASAETCLNARMVAVTQEEAQIMQSVWKMNYKCVDWNTQHEDKSTTKHPTWVPPSRNTAHPPPDRWGGFYACVTLAQFAALQTLSSVWRLTVTATLRPAHMTATQEQEMETYYVNRRRLERDVISREKQDAVAAAEAAREAAEREYWVRRAATYENTLLDSVNWDNELELLCGDDE</sequence>
<dbReference type="EMBL" id="JAADJZ010000005">
    <property type="protein sequence ID" value="KAF2875047.1"/>
    <property type="molecule type" value="Genomic_DNA"/>
</dbReference>
<dbReference type="AlphaFoldDB" id="A0A7C8IKF7"/>
<evidence type="ECO:0000313" key="1">
    <source>
        <dbReference type="EMBL" id="KAF2875047.1"/>
    </source>
</evidence>
<evidence type="ECO:0000313" key="2">
    <source>
        <dbReference type="Proteomes" id="UP000481861"/>
    </source>
</evidence>
<reference evidence="1 2" key="1">
    <citation type="submission" date="2020-01" db="EMBL/GenBank/DDBJ databases">
        <authorList>
            <consortium name="DOE Joint Genome Institute"/>
            <person name="Haridas S."/>
            <person name="Albert R."/>
            <person name="Binder M."/>
            <person name="Bloem J."/>
            <person name="Labutti K."/>
            <person name="Salamov A."/>
            <person name="Andreopoulos B."/>
            <person name="Baker S.E."/>
            <person name="Barry K."/>
            <person name="Bills G."/>
            <person name="Bluhm B.H."/>
            <person name="Cannon C."/>
            <person name="Castanera R."/>
            <person name="Culley D.E."/>
            <person name="Daum C."/>
            <person name="Ezra D."/>
            <person name="Gonzalez J.B."/>
            <person name="Henrissat B."/>
            <person name="Kuo A."/>
            <person name="Liang C."/>
            <person name="Lipzen A."/>
            <person name="Lutzoni F."/>
            <person name="Magnuson J."/>
            <person name="Mondo S."/>
            <person name="Nolan M."/>
            <person name="Ohm R."/>
            <person name="Pangilinan J."/>
            <person name="Park H.-J.H."/>
            <person name="Ramirez L."/>
            <person name="Alfaro M."/>
            <person name="Sun H."/>
            <person name="Tritt A."/>
            <person name="Yoshinaga Y."/>
            <person name="Zwiers L.-H.L."/>
            <person name="Turgeon B.G."/>
            <person name="Goodwin S.B."/>
            <person name="Spatafora J.W."/>
            <person name="Crous P.W."/>
            <person name="Grigoriev I.V."/>
        </authorList>
    </citation>
    <scope>NUCLEOTIDE SEQUENCE [LARGE SCALE GENOMIC DNA]</scope>
    <source>
        <strain evidence="1 2">CBS 611.86</strain>
    </source>
</reference>
<dbReference type="Proteomes" id="UP000481861">
    <property type="component" value="Unassembled WGS sequence"/>
</dbReference>
<protein>
    <submittedName>
        <fullName evidence="1">Uncharacterized protein</fullName>
    </submittedName>
</protein>
<proteinExistence type="predicted"/>
<gene>
    <name evidence="1" type="ORF">BDV95DRAFT_306912</name>
</gene>
<dbReference type="OrthoDB" id="3800307at2759"/>
<comment type="caution">
    <text evidence="1">The sequence shown here is derived from an EMBL/GenBank/DDBJ whole genome shotgun (WGS) entry which is preliminary data.</text>
</comment>
<organism evidence="1 2">
    <name type="scientific">Massariosphaeria phaeospora</name>
    <dbReference type="NCBI Taxonomy" id="100035"/>
    <lineage>
        <taxon>Eukaryota</taxon>
        <taxon>Fungi</taxon>
        <taxon>Dikarya</taxon>
        <taxon>Ascomycota</taxon>
        <taxon>Pezizomycotina</taxon>
        <taxon>Dothideomycetes</taxon>
        <taxon>Pleosporomycetidae</taxon>
        <taxon>Pleosporales</taxon>
        <taxon>Pleosporales incertae sedis</taxon>
        <taxon>Massariosphaeria</taxon>
    </lineage>
</organism>